<evidence type="ECO:0000313" key="2">
    <source>
        <dbReference type="EMBL" id="NYD35587.1"/>
    </source>
</evidence>
<dbReference type="EC" id="3.1.2.-" evidence="2"/>
<comment type="caution">
    <text evidence="2">The sequence shown here is derived from an EMBL/GenBank/DDBJ whole genome shotgun (WGS) entry which is preliminary data.</text>
</comment>
<organism evidence="2 3">
    <name type="scientific">Actinomycetospora corticicola</name>
    <dbReference type="NCBI Taxonomy" id="663602"/>
    <lineage>
        <taxon>Bacteria</taxon>
        <taxon>Bacillati</taxon>
        <taxon>Actinomycetota</taxon>
        <taxon>Actinomycetes</taxon>
        <taxon>Pseudonocardiales</taxon>
        <taxon>Pseudonocardiaceae</taxon>
        <taxon>Actinomycetospora</taxon>
    </lineage>
</organism>
<dbReference type="InterPro" id="IPR049427">
    <property type="entry name" value="Acyl-ACP_TE_C"/>
</dbReference>
<evidence type="ECO:0000313" key="3">
    <source>
        <dbReference type="Proteomes" id="UP000535890"/>
    </source>
</evidence>
<dbReference type="AlphaFoldDB" id="A0A7Y9J4Y4"/>
<evidence type="ECO:0000259" key="1">
    <source>
        <dbReference type="Pfam" id="PF20791"/>
    </source>
</evidence>
<gene>
    <name evidence="2" type="ORF">BJ983_001689</name>
</gene>
<dbReference type="Pfam" id="PF20791">
    <property type="entry name" value="Acyl-ACP_TE_C"/>
    <property type="match status" value="1"/>
</dbReference>
<keyword evidence="3" id="KW-1185">Reference proteome</keyword>
<reference evidence="2 3" key="1">
    <citation type="submission" date="2020-07" db="EMBL/GenBank/DDBJ databases">
        <title>Sequencing the genomes of 1000 actinobacteria strains.</title>
        <authorList>
            <person name="Klenk H.-P."/>
        </authorList>
    </citation>
    <scope>NUCLEOTIDE SEQUENCE [LARGE SCALE GENOMIC DNA]</scope>
    <source>
        <strain evidence="2 3">DSM 45772</strain>
    </source>
</reference>
<dbReference type="RefSeq" id="WP_179793401.1">
    <property type="nucleotide sequence ID" value="NZ_BAABHP010000017.1"/>
</dbReference>
<dbReference type="SUPFAM" id="SSF54637">
    <property type="entry name" value="Thioesterase/thiol ester dehydrase-isomerase"/>
    <property type="match status" value="2"/>
</dbReference>
<name>A0A7Y9J4Y4_9PSEU</name>
<accession>A0A7Y9J4Y4</accession>
<keyword evidence="2" id="KW-0378">Hydrolase</keyword>
<dbReference type="GO" id="GO:0016787">
    <property type="term" value="F:hydrolase activity"/>
    <property type="evidence" value="ECO:0007669"/>
    <property type="project" value="UniProtKB-KW"/>
</dbReference>
<proteinExistence type="predicted"/>
<feature type="domain" description="Acyl-ACP thioesterase-like C-terminal" evidence="1">
    <location>
        <begin position="172"/>
        <end position="199"/>
    </location>
</feature>
<dbReference type="Gene3D" id="3.10.129.10">
    <property type="entry name" value="Hotdog Thioesterase"/>
    <property type="match status" value="2"/>
</dbReference>
<sequence length="289" mass="30971">MPVSHPAALTHPAAYPVLRDVAPRYSDLGPDGHISATGLVRWFEDARVGQELPAFRRLIEDGEFGAFRILLAAQSVERLDRMAFDGKYRIGVGVRRVGGASFTYGYAVFRDEDCVALGSTVTVFATEAGPAHLPDALRSDLAGLVLDEPDAPAAYQPGPDRRDRSSYPFAVTLRARVGDIDTNRHVNNVTLVSWYADGVAALHDELLTPGWGGPPPELAPSAYRVQYVAEVGYPAQYEIGVAVLGVDDDTVSYGLGVFLGDRCVGLADAAGPRGELDATALDAWRMITG</sequence>
<dbReference type="InterPro" id="IPR029069">
    <property type="entry name" value="HotDog_dom_sf"/>
</dbReference>
<protein>
    <submittedName>
        <fullName evidence="2">Acyl-CoA thioester hydrolase</fullName>
        <ecNumber evidence="2">3.1.2.-</ecNumber>
    </submittedName>
</protein>
<dbReference type="Proteomes" id="UP000535890">
    <property type="component" value="Unassembled WGS sequence"/>
</dbReference>
<dbReference type="EMBL" id="JACCBN010000001">
    <property type="protein sequence ID" value="NYD35587.1"/>
    <property type="molecule type" value="Genomic_DNA"/>
</dbReference>